<dbReference type="Gramene" id="PVH34800">
    <property type="protein sequence ID" value="PVH34800"/>
    <property type="gene ID" value="PAHAL_7G034400"/>
</dbReference>
<accession>A0A2T8IAW5</accession>
<evidence type="ECO:0000313" key="2">
    <source>
        <dbReference type="EMBL" id="PVH34800.1"/>
    </source>
</evidence>
<reference evidence="2" key="1">
    <citation type="submission" date="2018-04" db="EMBL/GenBank/DDBJ databases">
        <title>WGS assembly of Panicum hallii.</title>
        <authorList>
            <person name="Lovell J."/>
            <person name="Jenkins J."/>
            <person name="Lowry D."/>
            <person name="Mamidi S."/>
            <person name="Sreedasyam A."/>
            <person name="Weng X."/>
            <person name="Barry K."/>
            <person name="Bonette J."/>
            <person name="Campitelli B."/>
            <person name="Daum C."/>
            <person name="Gordon S."/>
            <person name="Gould B."/>
            <person name="Lipzen A."/>
            <person name="Macqueen A."/>
            <person name="Palacio-Mejia J."/>
            <person name="Plott C."/>
            <person name="Shakirov E."/>
            <person name="Shu S."/>
            <person name="Yoshinaga Y."/>
            <person name="Zane M."/>
            <person name="Rokhsar D."/>
            <person name="Grimwood J."/>
            <person name="Schmutz J."/>
            <person name="Juenger T."/>
        </authorList>
    </citation>
    <scope>NUCLEOTIDE SEQUENCE [LARGE SCALE GENOMIC DNA]</scope>
    <source>
        <strain evidence="2">FIL2</strain>
    </source>
</reference>
<dbReference type="AlphaFoldDB" id="A0A2T8IAW5"/>
<gene>
    <name evidence="2" type="ORF">PAHAL_7G034400</name>
</gene>
<dbReference type="EMBL" id="CM008052">
    <property type="protein sequence ID" value="PVH34800.1"/>
    <property type="molecule type" value="Genomic_DNA"/>
</dbReference>
<organism evidence="2">
    <name type="scientific">Panicum hallii</name>
    <dbReference type="NCBI Taxonomy" id="206008"/>
    <lineage>
        <taxon>Eukaryota</taxon>
        <taxon>Viridiplantae</taxon>
        <taxon>Streptophyta</taxon>
        <taxon>Embryophyta</taxon>
        <taxon>Tracheophyta</taxon>
        <taxon>Spermatophyta</taxon>
        <taxon>Magnoliopsida</taxon>
        <taxon>Liliopsida</taxon>
        <taxon>Poales</taxon>
        <taxon>Poaceae</taxon>
        <taxon>PACMAD clade</taxon>
        <taxon>Panicoideae</taxon>
        <taxon>Panicodae</taxon>
        <taxon>Paniceae</taxon>
        <taxon>Panicinae</taxon>
        <taxon>Panicum</taxon>
        <taxon>Panicum sect. Panicum</taxon>
    </lineage>
</organism>
<dbReference type="Proteomes" id="UP000243499">
    <property type="component" value="Chromosome 7"/>
</dbReference>
<sequence length="179" mass="20164">MQHYPIIQKYLLQEHEQHHELLVTMSQNMYCSITVYLLARQCTHRDLRHRHGLRLRAAAKATEGRRPRHVDAALLDDHGELRAVHGALYGQRCLYLSDAAEVCATAPPRCHPAARSPPAQLPRRMSRRHLPDTTEVSSSGSWGRRNKGGGARHGLWAGALDLESWRAASLGSGWEISRK</sequence>
<feature type="region of interest" description="Disordered" evidence="1">
    <location>
        <begin position="110"/>
        <end position="148"/>
    </location>
</feature>
<name>A0A2T8IAW5_9POAL</name>
<protein>
    <submittedName>
        <fullName evidence="2">Uncharacterized protein</fullName>
    </submittedName>
</protein>
<proteinExistence type="predicted"/>
<evidence type="ECO:0000256" key="1">
    <source>
        <dbReference type="SAM" id="MobiDB-lite"/>
    </source>
</evidence>